<evidence type="ECO:0000313" key="1">
    <source>
        <dbReference type="EMBL" id="EGE37352.1"/>
    </source>
</evidence>
<dbReference type="HOGENOM" id="CLU_1931872_0_0_11"/>
<reference evidence="2" key="1">
    <citation type="submission" date="2010-02" db="EMBL/GenBank/DDBJ databases">
        <title>The Genome Sequence of Prevotella oris strain C735.</title>
        <authorList>
            <consortium name="The Broad Institute Genome Sequencing Platform"/>
            <person name="Ward D."/>
            <person name="Feldgarden M."/>
            <person name="Earl A."/>
            <person name="Young S.K."/>
            <person name="Zeng Q."/>
            <person name="Koehrsen M."/>
            <person name="Alvarado L."/>
            <person name="Berlin A."/>
            <person name="Bochicchio J."/>
            <person name="Borenstein D."/>
            <person name="Chapman S.B."/>
            <person name="Chen Z."/>
            <person name="Engels R."/>
            <person name="Freedman E."/>
            <person name="Gellesch M."/>
            <person name="Goldberg J."/>
            <person name="Griggs A."/>
            <person name="Gujja S."/>
            <person name="Heilman E."/>
            <person name="Heiman D."/>
            <person name="Hepburn T."/>
            <person name="Howarth C."/>
            <person name="Jen D."/>
            <person name="Larson L."/>
            <person name="Mehta T."/>
            <person name="Park D."/>
            <person name="Pearson M."/>
            <person name="Roberts A."/>
            <person name="Saif S."/>
            <person name="Shea T."/>
            <person name="Shenoy N."/>
            <person name="Sisk P."/>
            <person name="Stolte C."/>
            <person name="Sykes S."/>
            <person name="Thomson T."/>
            <person name="Walk T."/>
            <person name="White J."/>
            <person name="Yandava C."/>
            <person name="Sibley C.D."/>
            <person name="Field T.R."/>
            <person name="Grinwis M."/>
            <person name="Eshaghurshan C.S."/>
            <person name="Surette M.G."/>
            <person name="Haas B."/>
            <person name="Nusbaum C."/>
            <person name="Birren B."/>
        </authorList>
    </citation>
    <scope>NUCLEOTIDE SEQUENCE [LARGE SCALE GENOMIC DNA]</scope>
    <source>
        <strain evidence="2">C505</strain>
    </source>
</reference>
<dbReference type="AlphaFoldDB" id="F2UYU8"/>
<sequence>MGNGLSMQARAEITGKYARVYTRASKKDKGRILDEVCAVTGWSRDNARRRLVAAAKRPPGRRKSAERRARARRYSYDALKVLQRVWPASGGQCGKYLKESMPLLLDLLEASGELDDEPRYTPAVSDELVAM</sequence>
<gene>
    <name evidence="1" type="ORF">HMPREF0059_01618</name>
</gene>
<dbReference type="Proteomes" id="UP000004668">
    <property type="component" value="Unassembled WGS sequence"/>
</dbReference>
<evidence type="ECO:0000313" key="2">
    <source>
        <dbReference type="Proteomes" id="UP000004668"/>
    </source>
</evidence>
<name>F2UYU8_ACTVI</name>
<reference evidence="1 2" key="2">
    <citation type="submission" date="2011-10" db="EMBL/GenBank/DDBJ databases">
        <title>The Genome Sequence of Actinomyces viscosus C505.</title>
        <authorList>
            <consortium name="The Broad Institute Genome Sequencing Platform"/>
            <consortium name="The Broad Institute Genome Sequencing Center for Infectious Disease"/>
            <person name="Earl A."/>
            <person name="Ward D."/>
            <person name="Feldgarden M."/>
            <person name="Gevers D."/>
            <person name="Sibley C.D."/>
            <person name="Field T.R."/>
            <person name="Grinwis M."/>
            <person name="Eshaghurshan C.S."/>
            <person name="Surette M.G."/>
            <person name="Young S.K."/>
            <person name="Zeng Q."/>
            <person name="Gargeya S."/>
            <person name="Fitzgerald M."/>
            <person name="Haas B."/>
            <person name="Abouelleil A."/>
            <person name="Alvarado L."/>
            <person name="Arachchi H.M."/>
            <person name="Berlin A."/>
            <person name="Brown A."/>
            <person name="Chapman S.B."/>
            <person name="Chen Z."/>
            <person name="Dunbar C."/>
            <person name="Freedman E."/>
            <person name="Gearin G."/>
            <person name="Goldberg J."/>
            <person name="Griggs A."/>
            <person name="Gujja S."/>
            <person name="Heiman D."/>
            <person name="Howarth C."/>
            <person name="Larson L."/>
            <person name="Lui A."/>
            <person name="MacDonald P.J.P."/>
            <person name="Montmayeur A."/>
            <person name="Murphy C."/>
            <person name="Neiman D."/>
            <person name="Pearson M."/>
            <person name="Priest M."/>
            <person name="Roberts A."/>
            <person name="Saif S."/>
            <person name="Shea T."/>
            <person name="Shenoy N."/>
            <person name="Sisk P."/>
            <person name="Stolte C."/>
            <person name="Sykes S."/>
            <person name="Wortman J."/>
            <person name="Nusbaum C."/>
            <person name="Birren B."/>
        </authorList>
    </citation>
    <scope>NUCLEOTIDE SEQUENCE [LARGE SCALE GENOMIC DNA]</scope>
    <source>
        <strain evidence="1 2">C505</strain>
    </source>
</reference>
<protein>
    <recommendedName>
        <fullName evidence="3">Integrase</fullName>
    </recommendedName>
</protein>
<organism evidence="1 2">
    <name type="scientific">Actinomyces viscosus C505</name>
    <dbReference type="NCBI Taxonomy" id="562973"/>
    <lineage>
        <taxon>Bacteria</taxon>
        <taxon>Bacillati</taxon>
        <taxon>Actinomycetota</taxon>
        <taxon>Actinomycetes</taxon>
        <taxon>Actinomycetales</taxon>
        <taxon>Actinomycetaceae</taxon>
        <taxon>Actinomyces</taxon>
    </lineage>
</organism>
<feature type="non-terminal residue" evidence="1">
    <location>
        <position position="131"/>
    </location>
</feature>
<comment type="caution">
    <text evidence="1">The sequence shown here is derived from an EMBL/GenBank/DDBJ whole genome shotgun (WGS) entry which is preliminary data.</text>
</comment>
<evidence type="ECO:0008006" key="3">
    <source>
        <dbReference type="Google" id="ProtNLM"/>
    </source>
</evidence>
<accession>F2UYU8</accession>
<proteinExistence type="predicted"/>
<dbReference type="EMBL" id="ACRE02000004">
    <property type="protein sequence ID" value="EGE37352.1"/>
    <property type="molecule type" value="Genomic_DNA"/>
</dbReference>
<dbReference type="eggNOG" id="COG2801">
    <property type="taxonomic scope" value="Bacteria"/>
</dbReference>